<organism evidence="2">
    <name type="scientific">Arion vulgaris</name>
    <dbReference type="NCBI Taxonomy" id="1028688"/>
    <lineage>
        <taxon>Eukaryota</taxon>
        <taxon>Metazoa</taxon>
        <taxon>Spiralia</taxon>
        <taxon>Lophotrochozoa</taxon>
        <taxon>Mollusca</taxon>
        <taxon>Gastropoda</taxon>
        <taxon>Heterobranchia</taxon>
        <taxon>Euthyneura</taxon>
        <taxon>Panpulmonata</taxon>
        <taxon>Eupulmonata</taxon>
        <taxon>Stylommatophora</taxon>
        <taxon>Helicina</taxon>
        <taxon>Arionoidea</taxon>
        <taxon>Arionidae</taxon>
        <taxon>Arion</taxon>
    </lineage>
</organism>
<dbReference type="EMBL" id="HACG01018401">
    <property type="protein sequence ID" value="CEK65266.1"/>
    <property type="molecule type" value="Transcribed_RNA"/>
</dbReference>
<feature type="region of interest" description="Disordered" evidence="1">
    <location>
        <begin position="21"/>
        <end position="56"/>
    </location>
</feature>
<protein>
    <submittedName>
        <fullName evidence="2">Uncharacterized protein</fullName>
    </submittedName>
</protein>
<gene>
    <name evidence="2" type="primary">ORF54470</name>
</gene>
<evidence type="ECO:0000256" key="1">
    <source>
        <dbReference type="SAM" id="MobiDB-lite"/>
    </source>
</evidence>
<name>A0A0B6ZBG3_9EUPU</name>
<proteinExistence type="predicted"/>
<sequence>NDSKETPGVQVYNSRFIKSHQKQNRNTLRPHIPHNRHYQRTRPTVQNTTTTPSYEDDKDWNEIKKLLQNSTVVSEIKSKLDEIHEK</sequence>
<feature type="non-terminal residue" evidence="2">
    <location>
        <position position="1"/>
    </location>
</feature>
<feature type="compositionally biased region" description="Low complexity" evidence="1">
    <location>
        <begin position="41"/>
        <end position="52"/>
    </location>
</feature>
<feature type="non-terminal residue" evidence="2">
    <location>
        <position position="86"/>
    </location>
</feature>
<reference evidence="2" key="1">
    <citation type="submission" date="2014-12" db="EMBL/GenBank/DDBJ databases">
        <title>Insight into the proteome of Arion vulgaris.</title>
        <authorList>
            <person name="Aradska J."/>
            <person name="Bulat T."/>
            <person name="Smidak R."/>
            <person name="Sarate P."/>
            <person name="Gangsoo J."/>
            <person name="Sialana F."/>
            <person name="Bilban M."/>
            <person name="Lubec G."/>
        </authorList>
    </citation>
    <scope>NUCLEOTIDE SEQUENCE</scope>
    <source>
        <tissue evidence="2">Skin</tissue>
    </source>
</reference>
<accession>A0A0B6ZBG3</accession>
<evidence type="ECO:0000313" key="2">
    <source>
        <dbReference type="EMBL" id="CEK65266.1"/>
    </source>
</evidence>
<feature type="compositionally biased region" description="Basic residues" evidence="1">
    <location>
        <begin position="31"/>
        <end position="40"/>
    </location>
</feature>
<dbReference type="AlphaFoldDB" id="A0A0B6ZBG3"/>